<dbReference type="AlphaFoldDB" id="A0A7S3XMA2"/>
<name>A0A7S3XMA2_HETAK</name>
<evidence type="ECO:0000313" key="2">
    <source>
        <dbReference type="EMBL" id="CAE0625246.1"/>
    </source>
</evidence>
<feature type="region of interest" description="Disordered" evidence="1">
    <location>
        <begin position="109"/>
        <end position="201"/>
    </location>
</feature>
<evidence type="ECO:0000256" key="1">
    <source>
        <dbReference type="SAM" id="MobiDB-lite"/>
    </source>
</evidence>
<gene>
    <name evidence="2" type="ORF">HAKA00212_LOCUS3914</name>
</gene>
<reference evidence="2" key="1">
    <citation type="submission" date="2021-01" db="EMBL/GenBank/DDBJ databases">
        <authorList>
            <person name="Corre E."/>
            <person name="Pelletier E."/>
            <person name="Niang G."/>
            <person name="Scheremetjew M."/>
            <person name="Finn R."/>
            <person name="Kale V."/>
            <person name="Holt S."/>
            <person name="Cochrane G."/>
            <person name="Meng A."/>
            <person name="Brown T."/>
            <person name="Cohen L."/>
        </authorList>
    </citation>
    <scope>NUCLEOTIDE SEQUENCE</scope>
    <source>
        <strain evidence="2">CCMP3107</strain>
    </source>
</reference>
<protein>
    <submittedName>
        <fullName evidence="2">Uncharacterized protein</fullName>
    </submittedName>
</protein>
<sequence>MMVAPPHSGLLEFDYVTTTRPPANTQAMTFRRFCAVLEDVGLVTGADQERLQALGGLGEVAYGPRAPRHVRGRPFYVQLCREYGDRLPRPEDPSNDYLLLRRPGVKLAGTPADLLGSAPTSPDSDAGRKAAGPAGRGKGGDGVSPLGMGRAFFRPGQEGYGGGGGGGGQEEGDGGSLAGSSLASSVEATPRSSLDAPSHLGSILRKSANKVGKLSAMMKKQSRSTSQRLKELHDIPAHNDHQAWIKRLSKSCKDSSKVRDLLFNTQMAMIDRYFTAEQLRYLLLRYHGSKEEKKDIAILGFSRIVDLRNFDIVLEIFSQEEQANLIARLGVLNCWNPLKPDGYIECDIGRREERQVARMLVALAEAEPGKNFLNESFRWNRVEPPMPGWVLPETWFKEETLPHRGVLCVEYYSGEGRGLNGCAPEVELRLALAGVVTLCEPDPEALQDYPDLVFDQTRTKIWLDQLNLRLDFTAGVPRVGALT</sequence>
<accession>A0A7S3XMA2</accession>
<dbReference type="EMBL" id="HBIU01009541">
    <property type="protein sequence ID" value="CAE0625246.1"/>
    <property type="molecule type" value="Transcribed_RNA"/>
</dbReference>
<proteinExistence type="predicted"/>
<feature type="compositionally biased region" description="Gly residues" evidence="1">
    <location>
        <begin position="158"/>
        <end position="177"/>
    </location>
</feature>
<organism evidence="2">
    <name type="scientific">Heterosigma akashiwo</name>
    <name type="common">Chromophytic alga</name>
    <name type="synonym">Heterosigma carterae</name>
    <dbReference type="NCBI Taxonomy" id="2829"/>
    <lineage>
        <taxon>Eukaryota</taxon>
        <taxon>Sar</taxon>
        <taxon>Stramenopiles</taxon>
        <taxon>Ochrophyta</taxon>
        <taxon>Raphidophyceae</taxon>
        <taxon>Chattonellales</taxon>
        <taxon>Chattonellaceae</taxon>
        <taxon>Heterosigma</taxon>
    </lineage>
</organism>